<feature type="compositionally biased region" description="Low complexity" evidence="1">
    <location>
        <begin position="1366"/>
        <end position="1375"/>
    </location>
</feature>
<feature type="compositionally biased region" description="Pro residues" evidence="1">
    <location>
        <begin position="1491"/>
        <end position="1507"/>
    </location>
</feature>
<comment type="caution">
    <text evidence="2">The sequence shown here is derived from an EMBL/GenBank/DDBJ whole genome shotgun (WGS) entry which is preliminary data.</text>
</comment>
<name>A0A8H5F3E1_9AGAR</name>
<feature type="region of interest" description="Disordered" evidence="1">
    <location>
        <begin position="1477"/>
        <end position="1507"/>
    </location>
</feature>
<sequence length="1507" mass="167699">MSRLTASPFHKPKPFEFPRGLPSPPETNPDMFSAAVPLVSSAPANTGQEFTTGDAPHSVGANGETPTSRLRKSSSIPYHSSPGFRENKDRSSQRVSKALIIVIPPSTLLQEHGRNVMLTSGPYHRLSQGIVMPLLPSMFAQVTAIAREFNFPSTTGICLYYQYTEDGLTLTPRISDDSWQTIWAHLSEPAGPNEKRSLISGKIEFDIDHRIARWYSAWISSIFREVSEMNHYPATAPSYGHGHAESRTTLPDGRVFDEEDGSVIVQQSAPVTVTRHIPRKLSLVERFETASVRTEFKSAPRSIGTPPEILPSASQAPILSPIVQEEEPKTARQDLNSRVKSWRASAILTPTPLASTGQTSLEPINLPNTMEVELHMEDYTWSISSPGPSSYAERSPLVSEYSRIPSIHLDRRLKGSVCSTPSIRTSFGPSDYDPFSPTFLTFDERVPSPDIAQRFFEDSPPTPLTATSWGAPLSYPPSPRNLEIRVPSPDIAQRMYEDSPLTPMTATSWGAPLSYPPSPRCTSPVPSVDLGERSRFDDVASQHSAISHSMWRASLARAAHEETPVANWTHVWPYTDQRTVGSTPAARGASHVWPHVWPYNQDGQRNGATIPVGHVASNVWPHVWPYNRNTSLSSRLQPAAPWQHVWPYNAAVRVRKDMNNYPHNLQNIYPPVAANRDVNAYPFNLANLYPPTPVPIRTTSAKVGYPHNLANIYPPTTSGSSTVIPSSRLEYPHNLYNIYGGTSRDLTAYPYNLTRIYAPLTVIRRPAEFHGYPHNLANIYPPVTTAAVAYKLNAASWVGPLESYPYNLSRIYSPVYPQNLANIYPTAFTNQKAGFSRRDGAASYPYNLMLIYPPVTRREITPLQAKLFGYPHNLYNIYPPVKNRSGEVAATVPMGYPHHLKQLYPPVYPYNLANIYPSVRYVESQLRTTASFSLMGYPHNLARIYPAVNAKTPKIALKAAQPGYPRNLELIYPPISRKPSPGYPHNLAIIYPAVDIKPLHSGLMSGLIGYPHNLQLIYPPIAPGVLLGYPHNLANIYPPALRHQEAEPSRNSQESDGLSLGYPHNLFNIYPALAGRHRMFSVNSLSIGYPHSLAQIYAPVYPYNLDNLYLPAYDARALDAVFIKTALMSVSPTVDGYPFNLMRIYPPCDMGPKVSTHQSSGQYPYNLLNIYPPVAYAQDDGYPHNLANLYPPMLYGQSGSAAVDGHSAYPYFNLYPSKTSLRFAHYYLHLCNPKGQYPYFEIYPSVERADPITDATRTLSPVLPNAVATYVRYPTFNLYPAVYPHFDLYPASITVSTVRPEAPRPAMPSSRLTHAELHAMVMMEKMGSLRMMPRLGSTGITHPDDINRRSVTEKPNNAEMERSELYARSSLSRSSSDFEEVRRPPMSSSLLAGRRQLPEAPSRLPPSSGLPHSILRPAYSNVASNQLASTVDTGVLRSSSLRVSPISKSETPFPAKVPARRRDSLVFQRIRAYDSNAESSTLSKETLAKFPMPPRMPLPPLPTDRRT</sequence>
<keyword evidence="3" id="KW-1185">Reference proteome</keyword>
<evidence type="ECO:0000313" key="3">
    <source>
        <dbReference type="Proteomes" id="UP000567179"/>
    </source>
</evidence>
<dbReference type="OrthoDB" id="3269353at2759"/>
<feature type="compositionally biased region" description="Low complexity" evidence="1">
    <location>
        <begin position="33"/>
        <end position="44"/>
    </location>
</feature>
<gene>
    <name evidence="2" type="ORF">D9619_000911</name>
</gene>
<feature type="compositionally biased region" description="Basic and acidic residues" evidence="1">
    <location>
        <begin position="1342"/>
        <end position="1352"/>
    </location>
</feature>
<evidence type="ECO:0000313" key="2">
    <source>
        <dbReference type="EMBL" id="KAF5322077.1"/>
    </source>
</evidence>
<accession>A0A8H5F3E1</accession>
<organism evidence="2 3">
    <name type="scientific">Psilocybe cf. subviscida</name>
    <dbReference type="NCBI Taxonomy" id="2480587"/>
    <lineage>
        <taxon>Eukaryota</taxon>
        <taxon>Fungi</taxon>
        <taxon>Dikarya</taxon>
        <taxon>Basidiomycota</taxon>
        <taxon>Agaricomycotina</taxon>
        <taxon>Agaricomycetes</taxon>
        <taxon>Agaricomycetidae</taxon>
        <taxon>Agaricales</taxon>
        <taxon>Agaricineae</taxon>
        <taxon>Strophariaceae</taxon>
        <taxon>Psilocybe</taxon>
    </lineage>
</organism>
<feature type="region of interest" description="Disordered" evidence="1">
    <location>
        <begin position="1"/>
        <end position="91"/>
    </location>
</feature>
<evidence type="ECO:0000256" key="1">
    <source>
        <dbReference type="SAM" id="MobiDB-lite"/>
    </source>
</evidence>
<proteinExistence type="predicted"/>
<feature type="region of interest" description="Disordered" evidence="1">
    <location>
        <begin position="1333"/>
        <end position="1412"/>
    </location>
</feature>
<reference evidence="2 3" key="1">
    <citation type="journal article" date="2020" name="ISME J.">
        <title>Uncovering the hidden diversity of litter-decomposition mechanisms in mushroom-forming fungi.</title>
        <authorList>
            <person name="Floudas D."/>
            <person name="Bentzer J."/>
            <person name="Ahren D."/>
            <person name="Johansson T."/>
            <person name="Persson P."/>
            <person name="Tunlid A."/>
        </authorList>
    </citation>
    <scope>NUCLEOTIDE SEQUENCE [LARGE SCALE GENOMIC DNA]</scope>
    <source>
        <strain evidence="2 3">CBS 101986</strain>
    </source>
</reference>
<dbReference type="EMBL" id="JAACJJ010000028">
    <property type="protein sequence ID" value="KAF5322077.1"/>
    <property type="molecule type" value="Genomic_DNA"/>
</dbReference>
<feature type="compositionally biased region" description="Polar residues" evidence="1">
    <location>
        <begin position="64"/>
        <end position="78"/>
    </location>
</feature>
<protein>
    <submittedName>
        <fullName evidence="2">Uncharacterized protein</fullName>
    </submittedName>
</protein>
<dbReference type="Proteomes" id="UP000567179">
    <property type="component" value="Unassembled WGS sequence"/>
</dbReference>